<name>A0A516X894_9ACTN</name>
<feature type="transmembrane region" description="Helical" evidence="1">
    <location>
        <begin position="351"/>
        <end position="371"/>
    </location>
</feature>
<proteinExistence type="predicted"/>
<evidence type="ECO:0000313" key="2">
    <source>
        <dbReference type="EMBL" id="QDQ98861.1"/>
    </source>
</evidence>
<feature type="transmembrane region" description="Helical" evidence="1">
    <location>
        <begin position="314"/>
        <end position="331"/>
    </location>
</feature>
<feature type="transmembrane region" description="Helical" evidence="1">
    <location>
        <begin position="197"/>
        <end position="216"/>
    </location>
</feature>
<keyword evidence="1" id="KW-0472">Membrane</keyword>
<evidence type="ECO:0000313" key="3">
    <source>
        <dbReference type="Proteomes" id="UP000317344"/>
    </source>
</evidence>
<dbReference type="KEGG" id="toy:FO059_17805"/>
<organism evidence="2 3">
    <name type="scientific">Tomitella fengzijianii</name>
    <dbReference type="NCBI Taxonomy" id="2597660"/>
    <lineage>
        <taxon>Bacteria</taxon>
        <taxon>Bacillati</taxon>
        <taxon>Actinomycetota</taxon>
        <taxon>Actinomycetes</taxon>
        <taxon>Mycobacteriales</taxon>
        <taxon>Tomitella</taxon>
    </lineage>
</organism>
<protein>
    <submittedName>
        <fullName evidence="2">Uncharacterized protein</fullName>
    </submittedName>
</protein>
<gene>
    <name evidence="2" type="ORF">FO059_17805</name>
</gene>
<feature type="transmembrane region" description="Helical" evidence="1">
    <location>
        <begin position="38"/>
        <end position="60"/>
    </location>
</feature>
<dbReference type="Proteomes" id="UP000317344">
    <property type="component" value="Chromosome"/>
</dbReference>
<feature type="transmembrane region" description="Helical" evidence="1">
    <location>
        <begin position="146"/>
        <end position="166"/>
    </location>
</feature>
<reference evidence="2 3" key="2">
    <citation type="submission" date="2019-07" db="EMBL/GenBank/DDBJ databases">
        <authorList>
            <person name="Huang Y."/>
        </authorList>
    </citation>
    <scope>NUCLEOTIDE SEQUENCE [LARGE SCALE GENOMIC DNA]</scope>
    <source>
        <strain evidence="2 3">HY188</strain>
    </source>
</reference>
<sequence>MTDHCSPAFAELAQAMGFSCSETGGVVSFRSPFGLENWTLPVLGTLIIVGSVLALVYAIVRLRRHGDPTNLVLWFGALFFLFIIEPPIYFPATFGTEEYLGTMFAHNVFAVDFLWGRLPLYIVAIYPLMATTAFELVRMLGVFRRYGVFIGAACVGFVHHAFYEIFDQLGPQLRWWEWSADNEIAKPFLDAVPVPSIVVFAALWPMSLALCVQFFVGRHVDAGRSFSGPGLVWRTVVVGLLASVGVLILPMPATIMGIGGNGWRAAGYVIELAVIAVIAVMVLTRQWLRLRPGSGEGLLTGADAVRHDNPFVRFYAVVYLVVFAVLWASALPDYVDAVDGITANGDPIGNIWYTLACFAVAIAVVVAAWSVRMARSAFSGDGPGEPALTPTS</sequence>
<keyword evidence="1" id="KW-1133">Transmembrane helix</keyword>
<dbReference type="RefSeq" id="WP_143910265.1">
    <property type="nucleotide sequence ID" value="NZ_CP041765.1"/>
</dbReference>
<feature type="transmembrane region" description="Helical" evidence="1">
    <location>
        <begin position="114"/>
        <end position="134"/>
    </location>
</feature>
<feature type="transmembrane region" description="Helical" evidence="1">
    <location>
        <begin position="236"/>
        <end position="259"/>
    </location>
</feature>
<dbReference type="AlphaFoldDB" id="A0A516X894"/>
<keyword evidence="1" id="KW-0812">Transmembrane</keyword>
<accession>A0A516X894</accession>
<reference evidence="2 3" key="1">
    <citation type="submission" date="2019-07" db="EMBL/GenBank/DDBJ databases">
        <title>Tomitella cavernea sp. nov., an actinomycete isolated from soil.</title>
        <authorList>
            <person name="Cheng J."/>
        </authorList>
    </citation>
    <scope>NUCLEOTIDE SEQUENCE [LARGE SCALE GENOMIC DNA]</scope>
    <source>
        <strain evidence="2 3">HY188</strain>
    </source>
</reference>
<dbReference type="OrthoDB" id="5488443at2"/>
<feature type="transmembrane region" description="Helical" evidence="1">
    <location>
        <begin position="72"/>
        <end position="94"/>
    </location>
</feature>
<feature type="transmembrane region" description="Helical" evidence="1">
    <location>
        <begin position="265"/>
        <end position="284"/>
    </location>
</feature>
<evidence type="ECO:0000256" key="1">
    <source>
        <dbReference type="SAM" id="Phobius"/>
    </source>
</evidence>
<keyword evidence="3" id="KW-1185">Reference proteome</keyword>
<dbReference type="EMBL" id="CP041765">
    <property type="protein sequence ID" value="QDQ98861.1"/>
    <property type="molecule type" value="Genomic_DNA"/>
</dbReference>